<protein>
    <submittedName>
        <fullName evidence="1">Uncharacterized protein</fullName>
    </submittedName>
</protein>
<accession>A0AAD9Y3K9</accession>
<reference evidence="1" key="1">
    <citation type="submission" date="2023-02" db="EMBL/GenBank/DDBJ databases">
        <title>Colletotrichum kahawae CIFC_Que2 genome sequencing and assembly.</title>
        <authorList>
            <person name="Baroncelli R."/>
        </authorList>
    </citation>
    <scope>NUCLEOTIDE SEQUENCE</scope>
    <source>
        <strain evidence="1">CIFC_Que2</strain>
    </source>
</reference>
<sequence length="89" mass="9624">MITKVRGLGAQAVFNTEELEPVYPVCREALALKTTLFTADLLRSPSLVPMGLLAEHPESLVGITRQDGNFAPERLAEIATKNGNDNGNM</sequence>
<name>A0AAD9Y3K9_COLKA</name>
<gene>
    <name evidence="1" type="ORF">CKAH01_08081</name>
</gene>
<evidence type="ECO:0000313" key="1">
    <source>
        <dbReference type="EMBL" id="KAK2734408.1"/>
    </source>
</evidence>
<dbReference type="AlphaFoldDB" id="A0AAD9Y3K9"/>
<organism evidence="1 2">
    <name type="scientific">Colletotrichum kahawae</name>
    <name type="common">Coffee berry disease fungus</name>
    <dbReference type="NCBI Taxonomy" id="34407"/>
    <lineage>
        <taxon>Eukaryota</taxon>
        <taxon>Fungi</taxon>
        <taxon>Dikarya</taxon>
        <taxon>Ascomycota</taxon>
        <taxon>Pezizomycotina</taxon>
        <taxon>Sordariomycetes</taxon>
        <taxon>Hypocreomycetidae</taxon>
        <taxon>Glomerellales</taxon>
        <taxon>Glomerellaceae</taxon>
        <taxon>Colletotrichum</taxon>
        <taxon>Colletotrichum gloeosporioides species complex</taxon>
    </lineage>
</organism>
<dbReference type="EMBL" id="VYYT01000467">
    <property type="protein sequence ID" value="KAK2734408.1"/>
    <property type="molecule type" value="Genomic_DNA"/>
</dbReference>
<keyword evidence="2" id="KW-1185">Reference proteome</keyword>
<evidence type="ECO:0000313" key="2">
    <source>
        <dbReference type="Proteomes" id="UP001281614"/>
    </source>
</evidence>
<comment type="caution">
    <text evidence="1">The sequence shown here is derived from an EMBL/GenBank/DDBJ whole genome shotgun (WGS) entry which is preliminary data.</text>
</comment>
<proteinExistence type="predicted"/>
<dbReference type="Proteomes" id="UP001281614">
    <property type="component" value="Unassembled WGS sequence"/>
</dbReference>